<reference evidence="10 11" key="1">
    <citation type="journal article" date="2009" name="Nature">
        <title>The Sorghum bicolor genome and the diversification of grasses.</title>
        <authorList>
            <person name="Paterson A.H."/>
            <person name="Bowers J.E."/>
            <person name="Bruggmann R."/>
            <person name="Dubchak I."/>
            <person name="Grimwood J."/>
            <person name="Gundlach H."/>
            <person name="Haberer G."/>
            <person name="Hellsten U."/>
            <person name="Mitros T."/>
            <person name="Poliakov A."/>
            <person name="Schmutz J."/>
            <person name="Spannagl M."/>
            <person name="Tang H."/>
            <person name="Wang X."/>
            <person name="Wicker T."/>
            <person name="Bharti A.K."/>
            <person name="Chapman J."/>
            <person name="Feltus F.A."/>
            <person name="Gowik U."/>
            <person name="Grigoriev I.V."/>
            <person name="Lyons E."/>
            <person name="Maher C.A."/>
            <person name="Martis M."/>
            <person name="Narechania A."/>
            <person name="Otillar R.P."/>
            <person name="Penning B.W."/>
            <person name="Salamov A.A."/>
            <person name="Wang Y."/>
            <person name="Zhang L."/>
            <person name="Carpita N.C."/>
            <person name="Freeling M."/>
            <person name="Gingle A.R."/>
            <person name="Hash C.T."/>
            <person name="Keller B."/>
            <person name="Klein P."/>
            <person name="Kresovich S."/>
            <person name="McCann M.C."/>
            <person name="Ming R."/>
            <person name="Peterson D.G."/>
            <person name="Mehboob-ur-Rahman"/>
            <person name="Ware D."/>
            <person name="Westhoff P."/>
            <person name="Mayer K.F."/>
            <person name="Messing J."/>
            <person name="Rokhsar D.S."/>
        </authorList>
    </citation>
    <scope>NUCLEOTIDE SEQUENCE [LARGE SCALE GENOMIC DNA]</scope>
    <source>
        <strain evidence="11">cv. BTx623</strain>
    </source>
</reference>
<sequence length="931" mass="97546">MPSSSSVPARPDNVAEATAATSNGLPVLNPTAALPSPAVRAIAGYGHPATTGVAAANAMAVRAPGGEPGRNTLEMLLRFARWNSHPPPPPWAQSFAAGMSPRGQPLVHSPSTTSPGWAPSSFASGTPAGPNGGGGSSSVGGRGAAAVAHWYDPGPGSSGAGRGKPQDARPLQITAAATAATGSSSASKTKSPPLAGDSAQHERLAPVLAMPTTQGKVAAAANGRARMRAPKADIGGSSSKPAPSRKPRQRAASKQRIGAGASLAVVENQPAGPAKSGASTDAQSSGLQIVPVPPPAGNGRKRKQNASAGPTRFSSLGARRSAVNAVAPPAPAPAKKHTILTWLIDGGFLSDGETVYYVPGDSGGAGKEKIVSGAVTRAGVHCNCCDAVVPLPVFEVHAGRVPGTGQQQQQVAWEKLLLVSGDSLLQSMQEAWQNEKVRTFHAQAKVRAALEQEEEKNSQAKRRLLAKHQKKGVVVERIMSPRMEKIKAGEKDSSDDACGVCADGGELLCCDFCTSTFHPECLAIEVPDGSWSCHYCRCTLCMSNDDQDLSTCQECACKYHESCRPLLGNGRDIGAYCGEICKKLSAKLSEVIGVMNSTEDGFSWSLLRIHEDEPASSQGMPAVLERNVKLAVALGVLNQCFNPVKDRRTKIDMLHQAVYSLGSQFKRLSYEGFYTMILEKDGEIVSTALLRIHGRKVAEMPFAGTLPAYRKQGMMHRVVSAVEQVLASVQVETLIIPAIASMVDTWKRSFSFRPVDPQLREELKRLSLVVITGTTMLHKPVASPPPPPPPPLPLPLPQLLPPSPQQAGSSEEWWRKYADPAARLTDDERAFLEMDPDTAPPFRYADLVRGNVSLHNFCRAGNSSSSACGAAVSPGGRSISAALPAGPGGSAVQPGAGGGSGWRSCGEAASAMAPQPSYPRRDRSGLLHGMK</sequence>
<dbReference type="GO" id="GO:0006357">
    <property type="term" value="P:regulation of transcription by RNA polymerase II"/>
    <property type="evidence" value="ECO:0000318"/>
    <property type="project" value="GO_Central"/>
</dbReference>
<feature type="compositionally biased region" description="Low complexity" evidence="8">
    <location>
        <begin position="174"/>
        <end position="191"/>
    </location>
</feature>
<dbReference type="STRING" id="4558.A0A1B6P6T3"/>
<dbReference type="InterPro" id="IPR011011">
    <property type="entry name" value="Znf_FYVE_PHD"/>
</dbReference>
<keyword evidence="3 6" id="KW-0863">Zinc-finger</keyword>
<dbReference type="GO" id="GO:0003714">
    <property type="term" value="F:transcription corepressor activity"/>
    <property type="evidence" value="ECO:0000318"/>
    <property type="project" value="GO_Central"/>
</dbReference>
<feature type="region of interest" description="Disordered" evidence="8">
    <location>
        <begin position="269"/>
        <end position="316"/>
    </location>
</feature>
<organism evidence="10 11">
    <name type="scientific">Sorghum bicolor</name>
    <name type="common">Sorghum</name>
    <name type="synonym">Sorghum vulgare</name>
    <dbReference type="NCBI Taxonomy" id="4558"/>
    <lineage>
        <taxon>Eukaryota</taxon>
        <taxon>Viridiplantae</taxon>
        <taxon>Streptophyta</taxon>
        <taxon>Embryophyta</taxon>
        <taxon>Tracheophyta</taxon>
        <taxon>Spermatophyta</taxon>
        <taxon>Magnoliopsida</taxon>
        <taxon>Liliopsida</taxon>
        <taxon>Poales</taxon>
        <taxon>Poaceae</taxon>
        <taxon>PACMAD clade</taxon>
        <taxon>Panicoideae</taxon>
        <taxon>Andropogonodae</taxon>
        <taxon>Andropogoneae</taxon>
        <taxon>Sorghinae</taxon>
        <taxon>Sorghum</taxon>
    </lineage>
</organism>
<dbReference type="InterPro" id="IPR032308">
    <property type="entry name" value="TDBD"/>
</dbReference>
<feature type="region of interest" description="Disordered" evidence="8">
    <location>
        <begin position="779"/>
        <end position="812"/>
    </location>
</feature>
<dbReference type="InParanoid" id="A0A1B6P6T3"/>
<feature type="compositionally biased region" description="Polar residues" evidence="8">
    <location>
        <begin position="305"/>
        <end position="314"/>
    </location>
</feature>
<evidence type="ECO:0000256" key="6">
    <source>
        <dbReference type="PROSITE-ProRule" id="PRU00146"/>
    </source>
</evidence>
<evidence type="ECO:0000256" key="4">
    <source>
        <dbReference type="ARBA" id="ARBA00022833"/>
    </source>
</evidence>
<dbReference type="Gramene" id="KXG21396">
    <property type="protein sequence ID" value="KXG21396"/>
    <property type="gene ID" value="SORBI_3009G056900"/>
</dbReference>
<accession>A0A1B6P6T3</accession>
<dbReference type="eggNOG" id="ENOG502QRCD">
    <property type="taxonomic scope" value="Eukaryota"/>
</dbReference>
<name>A0A1B6P6T3_SORBI</name>
<feature type="compositionally biased region" description="Basic residues" evidence="8">
    <location>
        <begin position="243"/>
        <end position="253"/>
    </location>
</feature>
<feature type="compositionally biased region" description="Low complexity" evidence="8">
    <location>
        <begin position="885"/>
        <end position="894"/>
    </location>
</feature>
<feature type="region of interest" description="Disordered" evidence="8">
    <location>
        <begin position="885"/>
        <end position="931"/>
    </location>
</feature>
<dbReference type="PROSITE" id="PS01359">
    <property type="entry name" value="ZF_PHD_1"/>
    <property type="match status" value="1"/>
</dbReference>
<evidence type="ECO:0000313" key="10">
    <source>
        <dbReference type="EMBL" id="KXG21396.1"/>
    </source>
</evidence>
<keyword evidence="4" id="KW-0862">Zinc</keyword>
<evidence type="ECO:0000259" key="9">
    <source>
        <dbReference type="PROSITE" id="PS50016"/>
    </source>
</evidence>
<feature type="coiled-coil region" evidence="7">
    <location>
        <begin position="443"/>
        <end position="470"/>
    </location>
</feature>
<dbReference type="InterPro" id="IPR001965">
    <property type="entry name" value="Znf_PHD"/>
</dbReference>
<keyword evidence="2" id="KW-0479">Metal-binding</keyword>
<keyword evidence="7" id="KW-0175">Coiled coil</keyword>
<evidence type="ECO:0000256" key="1">
    <source>
        <dbReference type="ARBA" id="ARBA00004123"/>
    </source>
</evidence>
<dbReference type="Pfam" id="PF16135">
    <property type="entry name" value="TDBD"/>
    <property type="match status" value="1"/>
</dbReference>
<evidence type="ECO:0000256" key="2">
    <source>
        <dbReference type="ARBA" id="ARBA00022723"/>
    </source>
</evidence>
<evidence type="ECO:0000256" key="3">
    <source>
        <dbReference type="ARBA" id="ARBA00022771"/>
    </source>
</evidence>
<feature type="compositionally biased region" description="Polar residues" evidence="8">
    <location>
        <begin position="277"/>
        <end position="287"/>
    </location>
</feature>
<feature type="compositionally biased region" description="Gly residues" evidence="8">
    <location>
        <begin position="130"/>
        <end position="143"/>
    </location>
</feature>
<dbReference type="GO" id="GO:0008270">
    <property type="term" value="F:zinc ion binding"/>
    <property type="evidence" value="ECO:0007669"/>
    <property type="project" value="UniProtKB-KW"/>
</dbReference>
<dbReference type="EMBL" id="CM000768">
    <property type="protein sequence ID" value="KXG21396.1"/>
    <property type="molecule type" value="Genomic_DNA"/>
</dbReference>
<dbReference type="AlphaFoldDB" id="A0A1B6P6T3"/>
<dbReference type="InterPro" id="IPR042163">
    <property type="entry name" value="PHF12"/>
</dbReference>
<feature type="domain" description="PHD-type" evidence="9">
    <location>
        <begin position="495"/>
        <end position="539"/>
    </location>
</feature>
<evidence type="ECO:0000256" key="8">
    <source>
        <dbReference type="SAM" id="MobiDB-lite"/>
    </source>
</evidence>
<dbReference type="Gene3D" id="3.30.40.10">
    <property type="entry name" value="Zinc/RING finger domain, C3HC4 (zinc finger)"/>
    <property type="match status" value="1"/>
</dbReference>
<keyword evidence="5" id="KW-0539">Nucleus</keyword>
<dbReference type="GO" id="GO:0005634">
    <property type="term" value="C:nucleus"/>
    <property type="evidence" value="ECO:0000318"/>
    <property type="project" value="GO_Central"/>
</dbReference>
<dbReference type="PROSITE" id="PS50016">
    <property type="entry name" value="ZF_PHD_2"/>
    <property type="match status" value="1"/>
</dbReference>
<dbReference type="InterPro" id="IPR019786">
    <property type="entry name" value="Zinc_finger_PHD-type_CS"/>
</dbReference>
<dbReference type="OMA" id="HCGSRVT"/>
<proteinExistence type="predicted"/>
<evidence type="ECO:0000313" key="11">
    <source>
        <dbReference type="Proteomes" id="UP000000768"/>
    </source>
</evidence>
<feature type="compositionally biased region" description="Pro residues" evidence="8">
    <location>
        <begin position="782"/>
        <end position="804"/>
    </location>
</feature>
<dbReference type="InterPro" id="IPR013083">
    <property type="entry name" value="Znf_RING/FYVE/PHD"/>
</dbReference>
<dbReference type="Proteomes" id="UP000000768">
    <property type="component" value="Chromosome 9"/>
</dbReference>
<comment type="subcellular location">
    <subcellularLocation>
        <location evidence="1">Nucleus</location>
    </subcellularLocation>
</comment>
<dbReference type="InterPro" id="IPR019787">
    <property type="entry name" value="Znf_PHD-finger"/>
</dbReference>
<gene>
    <name evidence="10" type="ORF">SORBI_3009G056900</name>
</gene>
<dbReference type="SUPFAM" id="SSF57903">
    <property type="entry name" value="FYVE/PHD zinc finger"/>
    <property type="match status" value="1"/>
</dbReference>
<reference evidence="11" key="2">
    <citation type="journal article" date="2018" name="Plant J.">
        <title>The Sorghum bicolor reference genome: improved assembly, gene annotations, a transcriptome atlas, and signatures of genome organization.</title>
        <authorList>
            <person name="McCormick R.F."/>
            <person name="Truong S.K."/>
            <person name="Sreedasyam A."/>
            <person name="Jenkins J."/>
            <person name="Shu S."/>
            <person name="Sims D."/>
            <person name="Kennedy M."/>
            <person name="Amirebrahimi M."/>
            <person name="Weers B.D."/>
            <person name="McKinley B."/>
            <person name="Mattison A."/>
            <person name="Morishige D.T."/>
            <person name="Grimwood J."/>
            <person name="Schmutz J."/>
            <person name="Mullet J.E."/>
        </authorList>
    </citation>
    <scope>NUCLEOTIDE SEQUENCE [LARGE SCALE GENOMIC DNA]</scope>
    <source>
        <strain evidence="11">cv. BTx623</strain>
    </source>
</reference>
<dbReference type="PANTHER" id="PTHR46309">
    <property type="entry name" value="PHD FINGER PROTEIN 12"/>
    <property type="match status" value="1"/>
</dbReference>
<protein>
    <recommendedName>
        <fullName evidence="9">PHD-type domain-containing protein</fullName>
    </recommendedName>
</protein>
<dbReference type="SUPFAM" id="SSF55729">
    <property type="entry name" value="Acyl-CoA N-acyltransferases (Nat)"/>
    <property type="match status" value="1"/>
</dbReference>
<evidence type="ECO:0000256" key="5">
    <source>
        <dbReference type="ARBA" id="ARBA00023242"/>
    </source>
</evidence>
<dbReference type="Pfam" id="PF23209">
    <property type="entry name" value="IDM1_C"/>
    <property type="match status" value="1"/>
</dbReference>
<dbReference type="InterPro" id="IPR056511">
    <property type="entry name" value="IDM1_C"/>
</dbReference>
<feature type="region of interest" description="Disordered" evidence="8">
    <location>
        <begin position="89"/>
        <end position="257"/>
    </location>
</feature>
<keyword evidence="11" id="KW-1185">Reference proteome</keyword>
<dbReference type="InterPro" id="IPR016181">
    <property type="entry name" value="Acyl_CoA_acyltransferase"/>
</dbReference>
<dbReference type="SMART" id="SM00249">
    <property type="entry name" value="PHD"/>
    <property type="match status" value="1"/>
</dbReference>
<evidence type="ECO:0000256" key="7">
    <source>
        <dbReference type="SAM" id="Coils"/>
    </source>
</evidence>
<dbReference type="PANTHER" id="PTHR46309:SF21">
    <property type="entry name" value="ACYL-COA N-ACYLTRANSFERASE WITH RING_FYVE_PHD-TYPE ZINC FINGER PROTEIN"/>
    <property type="match status" value="1"/>
</dbReference>